<dbReference type="OrthoDB" id="7167329at2759"/>
<dbReference type="EMBL" id="CAKXAJ010026346">
    <property type="protein sequence ID" value="CAH2267081.1"/>
    <property type="molecule type" value="Genomic_DNA"/>
</dbReference>
<organism evidence="2 3">
    <name type="scientific">Pararge aegeria aegeria</name>
    <dbReference type="NCBI Taxonomy" id="348720"/>
    <lineage>
        <taxon>Eukaryota</taxon>
        <taxon>Metazoa</taxon>
        <taxon>Ecdysozoa</taxon>
        <taxon>Arthropoda</taxon>
        <taxon>Hexapoda</taxon>
        <taxon>Insecta</taxon>
        <taxon>Pterygota</taxon>
        <taxon>Neoptera</taxon>
        <taxon>Endopterygota</taxon>
        <taxon>Lepidoptera</taxon>
        <taxon>Glossata</taxon>
        <taxon>Ditrysia</taxon>
        <taxon>Papilionoidea</taxon>
        <taxon>Nymphalidae</taxon>
        <taxon>Satyrinae</taxon>
        <taxon>Satyrini</taxon>
        <taxon>Parargina</taxon>
        <taxon>Pararge</taxon>
    </lineage>
</organism>
<accession>A0A8S4SIF6</accession>
<protein>
    <submittedName>
        <fullName evidence="2">Jg8345 protein</fullName>
    </submittedName>
</protein>
<evidence type="ECO:0000313" key="3">
    <source>
        <dbReference type="Proteomes" id="UP000838756"/>
    </source>
</evidence>
<evidence type="ECO:0000256" key="1">
    <source>
        <dbReference type="SAM" id="MobiDB-lite"/>
    </source>
</evidence>
<dbReference type="Proteomes" id="UP000838756">
    <property type="component" value="Unassembled WGS sequence"/>
</dbReference>
<name>A0A8S4SIF6_9NEOP</name>
<comment type="caution">
    <text evidence="2">The sequence shown here is derived from an EMBL/GenBank/DDBJ whole genome shotgun (WGS) entry which is preliminary data.</text>
</comment>
<evidence type="ECO:0000313" key="2">
    <source>
        <dbReference type="EMBL" id="CAH2267081.1"/>
    </source>
</evidence>
<feature type="compositionally biased region" description="Polar residues" evidence="1">
    <location>
        <begin position="1"/>
        <end position="12"/>
    </location>
</feature>
<feature type="region of interest" description="Disordered" evidence="1">
    <location>
        <begin position="1"/>
        <end position="55"/>
    </location>
</feature>
<sequence>MGGAKNSENGWTLGSEGAEMAAPHLSVEEKRAQKTLMFPPLTKESKQRRHIRSMSDVQSSTPYCFPFRSRKGLHPTLTYDSDKRAKCIASQTQIQ</sequence>
<proteinExistence type="predicted"/>
<keyword evidence="3" id="KW-1185">Reference proteome</keyword>
<dbReference type="AlphaFoldDB" id="A0A8S4SIF6"/>
<reference evidence="2" key="1">
    <citation type="submission" date="2022-03" db="EMBL/GenBank/DDBJ databases">
        <authorList>
            <person name="Lindestad O."/>
        </authorList>
    </citation>
    <scope>NUCLEOTIDE SEQUENCE</scope>
</reference>
<gene>
    <name evidence="2" type="primary">jg8345</name>
    <name evidence="2" type="ORF">PAEG_LOCUS25661</name>
</gene>